<organism evidence="2 3">
    <name type="scientific">Sphingobacterium litopenaei</name>
    <dbReference type="NCBI Taxonomy" id="2763500"/>
    <lineage>
        <taxon>Bacteria</taxon>
        <taxon>Pseudomonadati</taxon>
        <taxon>Bacteroidota</taxon>
        <taxon>Sphingobacteriia</taxon>
        <taxon>Sphingobacteriales</taxon>
        <taxon>Sphingobacteriaceae</taxon>
        <taxon>Sphingobacterium</taxon>
    </lineage>
</organism>
<name>A0ABR7YDP6_9SPHI</name>
<protein>
    <submittedName>
        <fullName evidence="2">DUF1543 domain-containing protein</fullName>
    </submittedName>
</protein>
<dbReference type="Gene3D" id="3.10.20.10">
    <property type="match status" value="2"/>
</dbReference>
<dbReference type="EMBL" id="JACOIJ010000011">
    <property type="protein sequence ID" value="MBD1429427.1"/>
    <property type="molecule type" value="Genomic_DNA"/>
</dbReference>
<dbReference type="Proteomes" id="UP000651271">
    <property type="component" value="Unassembled WGS sequence"/>
</dbReference>
<evidence type="ECO:0000313" key="2">
    <source>
        <dbReference type="EMBL" id="MBD1429427.1"/>
    </source>
</evidence>
<gene>
    <name evidence="2" type="ORF">H8B04_07570</name>
</gene>
<evidence type="ECO:0000259" key="1">
    <source>
        <dbReference type="Pfam" id="PF07566"/>
    </source>
</evidence>
<proteinExistence type="predicted"/>
<reference evidence="2 3" key="1">
    <citation type="submission" date="2020-08" db="EMBL/GenBank/DDBJ databases">
        <title>Sphingobacterium sp. DN04309 isolated from aquaculture water.</title>
        <authorList>
            <person name="Zhang M."/>
        </authorList>
    </citation>
    <scope>NUCLEOTIDE SEQUENCE [LARGE SCALE GENOMIC DNA]</scope>
    <source>
        <strain evidence="2 3">DN04309</strain>
    </source>
</reference>
<comment type="caution">
    <text evidence="2">The sequence shown here is derived from an EMBL/GenBank/DDBJ whole genome shotgun (WGS) entry which is preliminary data.</text>
</comment>
<dbReference type="InterPro" id="IPR011440">
    <property type="entry name" value="DUF1543"/>
</dbReference>
<evidence type="ECO:0000313" key="3">
    <source>
        <dbReference type="Proteomes" id="UP000651271"/>
    </source>
</evidence>
<feature type="domain" description="DUF1543" evidence="1">
    <location>
        <begin position="12"/>
        <end position="61"/>
    </location>
</feature>
<dbReference type="Pfam" id="PF07566">
    <property type="entry name" value="DUF1543"/>
    <property type="match status" value="1"/>
</dbReference>
<accession>A0ABR7YDP6</accession>
<sequence>MIILGCNLKNRFTEQHDVFFDIAPSIKELKQNMYDFWPEAGEKLHIDSYRTVRKVDQYKIQIVNKDETIKDNGLHLYFLNLGGYKPQDMEEYHYKQLVVATSMAEAIAKAKKDVFWSHHKEPHVDNKYGIDVDDAYLVDDMLSPDFRFKYKIHITANDENLAEDELHIGYLKLSRLN</sequence>
<keyword evidence="3" id="KW-1185">Reference proteome</keyword>